<evidence type="ECO:0000256" key="1">
    <source>
        <dbReference type="SAM" id="Phobius"/>
    </source>
</evidence>
<evidence type="ECO:0000313" key="3">
    <source>
        <dbReference type="EMBL" id="KAK8777291.1"/>
    </source>
</evidence>
<comment type="caution">
    <text evidence="3">The sequence shown here is derived from an EMBL/GenBank/DDBJ whole genome shotgun (WGS) entry which is preliminary data.</text>
</comment>
<name>A0AAQ4ERF3_AMBAM</name>
<reference evidence="3 4" key="1">
    <citation type="journal article" date="2023" name="Arcadia Sci">
        <title>De novo assembly of a long-read Amblyomma americanum tick genome.</title>
        <authorList>
            <person name="Chou S."/>
            <person name="Poskanzer K.E."/>
            <person name="Rollins M."/>
            <person name="Thuy-Boun P.S."/>
        </authorList>
    </citation>
    <scope>NUCLEOTIDE SEQUENCE [LARGE SCALE GENOMIC DNA]</scope>
    <source>
        <strain evidence="3">F_SG_1</strain>
        <tissue evidence="3">Salivary glands</tissue>
    </source>
</reference>
<organism evidence="3 4">
    <name type="scientific">Amblyomma americanum</name>
    <name type="common">Lone star tick</name>
    <dbReference type="NCBI Taxonomy" id="6943"/>
    <lineage>
        <taxon>Eukaryota</taxon>
        <taxon>Metazoa</taxon>
        <taxon>Ecdysozoa</taxon>
        <taxon>Arthropoda</taxon>
        <taxon>Chelicerata</taxon>
        <taxon>Arachnida</taxon>
        <taxon>Acari</taxon>
        <taxon>Parasitiformes</taxon>
        <taxon>Ixodida</taxon>
        <taxon>Ixodoidea</taxon>
        <taxon>Ixodidae</taxon>
        <taxon>Amblyomminae</taxon>
        <taxon>Amblyomma</taxon>
    </lineage>
</organism>
<dbReference type="EMBL" id="JARKHS020012006">
    <property type="protein sequence ID" value="KAK8777291.1"/>
    <property type="molecule type" value="Genomic_DNA"/>
</dbReference>
<protein>
    <recommendedName>
        <fullName evidence="5">Secreted protein</fullName>
    </recommendedName>
</protein>
<keyword evidence="2" id="KW-0732">Signal</keyword>
<dbReference type="Proteomes" id="UP001321473">
    <property type="component" value="Unassembled WGS sequence"/>
</dbReference>
<feature type="chain" id="PRO_5042945809" description="Secreted protein" evidence="2">
    <location>
        <begin position="24"/>
        <end position="146"/>
    </location>
</feature>
<evidence type="ECO:0000256" key="2">
    <source>
        <dbReference type="SAM" id="SignalP"/>
    </source>
</evidence>
<keyword evidence="1" id="KW-0472">Membrane</keyword>
<feature type="transmembrane region" description="Helical" evidence="1">
    <location>
        <begin position="62"/>
        <end position="82"/>
    </location>
</feature>
<sequence>MSTALAIAVTATVLFAVIPACHAAGATSEEEEGRSFLNSALKKRLGSGLRATGRSYFDAEDILLFMLGLGLASMLGLATFMAPFTSILATGLTPVTVQGNVPPVAAAVTHGRRRRSGATSWADATHAAANLLHAMDETHARYKEPL</sequence>
<feature type="signal peptide" evidence="2">
    <location>
        <begin position="1"/>
        <end position="23"/>
    </location>
</feature>
<keyword evidence="1" id="KW-0812">Transmembrane</keyword>
<accession>A0AAQ4ERF3</accession>
<keyword evidence="1" id="KW-1133">Transmembrane helix</keyword>
<evidence type="ECO:0008006" key="5">
    <source>
        <dbReference type="Google" id="ProtNLM"/>
    </source>
</evidence>
<dbReference type="AlphaFoldDB" id="A0AAQ4ERF3"/>
<evidence type="ECO:0000313" key="4">
    <source>
        <dbReference type="Proteomes" id="UP001321473"/>
    </source>
</evidence>
<gene>
    <name evidence="3" type="ORF">V5799_029364</name>
</gene>
<keyword evidence="4" id="KW-1185">Reference proteome</keyword>
<proteinExistence type="predicted"/>